<accession>A0A7W9A631</accession>
<dbReference type="OrthoDB" id="9807878at2"/>
<dbReference type="Pfam" id="PF00886">
    <property type="entry name" value="Ribosomal_S16"/>
    <property type="match status" value="1"/>
</dbReference>
<sequence>MLKIRLSRGGTKKRPYYHIVIADSHAPRDGKFIERVGTYNPMLPKDGDKPRVTLKADRISEWLGKGAQPTDRVARFISQSQDEALVGKVKWTQSNNPNKAQPGKKAQERAAERAQREADRLEAEAAAKVEAAEAAAKAKEEAEAAKNAPPAPEPEAPAEEAPAAEAPAEEAPAEEAASEEAPAEEAAAEDKTEA</sequence>
<keyword evidence="6" id="KW-1185">Reference proteome</keyword>
<name>A0A7W9A631_9CAUL</name>
<dbReference type="SUPFAM" id="SSF54565">
    <property type="entry name" value="Ribosomal protein S16"/>
    <property type="match status" value="1"/>
</dbReference>
<dbReference type="GO" id="GO:0015935">
    <property type="term" value="C:small ribosomal subunit"/>
    <property type="evidence" value="ECO:0007669"/>
    <property type="project" value="TreeGrafter"/>
</dbReference>
<comment type="caution">
    <text evidence="5">The sequence shown here is derived from an EMBL/GenBank/DDBJ whole genome shotgun (WGS) entry which is preliminary data.</text>
</comment>
<evidence type="ECO:0000256" key="4">
    <source>
        <dbReference type="SAM" id="MobiDB-lite"/>
    </source>
</evidence>
<feature type="compositionally biased region" description="Basic and acidic residues" evidence="4">
    <location>
        <begin position="105"/>
        <end position="144"/>
    </location>
</feature>
<protein>
    <recommendedName>
        <fullName evidence="3">Small ribosomal subunit protein bS16</fullName>
    </recommendedName>
</protein>
<evidence type="ECO:0000313" key="6">
    <source>
        <dbReference type="Proteomes" id="UP000548978"/>
    </source>
</evidence>
<dbReference type="RefSeq" id="WP_123286218.1">
    <property type="nucleotide sequence ID" value="NZ_JACIJB010000014.1"/>
</dbReference>
<dbReference type="EMBL" id="JACIJB010000014">
    <property type="protein sequence ID" value="MBB5661685.1"/>
    <property type="molecule type" value="Genomic_DNA"/>
</dbReference>
<dbReference type="Gene3D" id="3.30.1320.10">
    <property type="match status" value="1"/>
</dbReference>
<reference evidence="5 6" key="1">
    <citation type="submission" date="2020-08" db="EMBL/GenBank/DDBJ databases">
        <title>Genomic Encyclopedia of Type Strains, Phase IV (KMG-IV): sequencing the most valuable type-strain genomes for metagenomic binning, comparative biology and taxonomic classification.</title>
        <authorList>
            <person name="Goeker M."/>
        </authorList>
    </citation>
    <scope>NUCLEOTIDE SEQUENCE [LARGE SCALE GENOMIC DNA]</scope>
    <source>
        <strain evidence="5 6">DSM 24448</strain>
    </source>
</reference>
<organism evidence="5 6">
    <name type="scientific">Brevundimonas halotolerans</name>
    <dbReference type="NCBI Taxonomy" id="69670"/>
    <lineage>
        <taxon>Bacteria</taxon>
        <taxon>Pseudomonadati</taxon>
        <taxon>Pseudomonadota</taxon>
        <taxon>Alphaproteobacteria</taxon>
        <taxon>Caulobacterales</taxon>
        <taxon>Caulobacteraceae</taxon>
        <taxon>Brevundimonas</taxon>
    </lineage>
</organism>
<dbReference type="PANTHER" id="PTHR12919:SF20">
    <property type="entry name" value="SMALL RIBOSOMAL SUBUNIT PROTEIN BS16M"/>
    <property type="match status" value="1"/>
</dbReference>
<dbReference type="Proteomes" id="UP000548978">
    <property type="component" value="Unassembled WGS sequence"/>
</dbReference>
<dbReference type="InterPro" id="IPR023803">
    <property type="entry name" value="Ribosomal_bS16_dom_sf"/>
</dbReference>
<dbReference type="GO" id="GO:0005737">
    <property type="term" value="C:cytoplasm"/>
    <property type="evidence" value="ECO:0007669"/>
    <property type="project" value="UniProtKB-ARBA"/>
</dbReference>
<keyword evidence="1 3" id="KW-0689">Ribosomal protein</keyword>
<dbReference type="AlphaFoldDB" id="A0A7W9A631"/>
<evidence type="ECO:0000256" key="2">
    <source>
        <dbReference type="ARBA" id="ARBA00023274"/>
    </source>
</evidence>
<feature type="region of interest" description="Disordered" evidence="4">
    <location>
        <begin position="88"/>
        <end position="194"/>
    </location>
</feature>
<dbReference type="HAMAP" id="MF_00385">
    <property type="entry name" value="Ribosomal_bS16"/>
    <property type="match status" value="1"/>
</dbReference>
<feature type="compositionally biased region" description="Acidic residues" evidence="4">
    <location>
        <begin position="167"/>
        <end position="187"/>
    </location>
</feature>
<dbReference type="InterPro" id="IPR000307">
    <property type="entry name" value="Ribosomal_bS16"/>
</dbReference>
<comment type="similarity">
    <text evidence="3">Belongs to the bacterial ribosomal protein bS16 family.</text>
</comment>
<dbReference type="PANTHER" id="PTHR12919">
    <property type="entry name" value="30S RIBOSOMAL PROTEIN S16"/>
    <property type="match status" value="1"/>
</dbReference>
<gene>
    <name evidence="3" type="primary">rpsP</name>
    <name evidence="5" type="ORF">FHS65_002454</name>
</gene>
<dbReference type="NCBIfam" id="TIGR00002">
    <property type="entry name" value="S16"/>
    <property type="match status" value="1"/>
</dbReference>
<dbReference type="GO" id="GO:0006412">
    <property type="term" value="P:translation"/>
    <property type="evidence" value="ECO:0007669"/>
    <property type="project" value="UniProtKB-UniRule"/>
</dbReference>
<keyword evidence="2 3" id="KW-0687">Ribonucleoprotein</keyword>
<proteinExistence type="inferred from homology"/>
<evidence type="ECO:0000256" key="1">
    <source>
        <dbReference type="ARBA" id="ARBA00022980"/>
    </source>
</evidence>
<evidence type="ECO:0000256" key="3">
    <source>
        <dbReference type="HAMAP-Rule" id="MF_00385"/>
    </source>
</evidence>
<dbReference type="GO" id="GO:0003735">
    <property type="term" value="F:structural constituent of ribosome"/>
    <property type="evidence" value="ECO:0007669"/>
    <property type="project" value="InterPro"/>
</dbReference>
<evidence type="ECO:0000313" key="5">
    <source>
        <dbReference type="EMBL" id="MBB5661685.1"/>
    </source>
</evidence>